<feature type="region of interest" description="Catalytic" evidence="13">
    <location>
        <begin position="243"/>
        <end position="534"/>
    </location>
</feature>
<protein>
    <recommendedName>
        <fullName evidence="13">Threonine--tRNA ligase</fullName>
        <ecNumber evidence="13">6.1.1.3</ecNumber>
    </recommendedName>
    <alternativeName>
        <fullName evidence="13">Threonyl-tRNA synthetase</fullName>
        <shortName evidence="13">ThrRS</shortName>
    </alternativeName>
</protein>
<keyword evidence="3 13" id="KW-0820">tRNA-binding</keyword>
<feature type="domain" description="Aminoacyl-transfer RNA synthetases class-II family profile" evidence="14">
    <location>
        <begin position="262"/>
        <end position="534"/>
    </location>
</feature>
<evidence type="ECO:0000256" key="10">
    <source>
        <dbReference type="ARBA" id="ARBA00022917"/>
    </source>
</evidence>
<evidence type="ECO:0000256" key="4">
    <source>
        <dbReference type="ARBA" id="ARBA00022598"/>
    </source>
</evidence>
<dbReference type="Gene3D" id="3.10.20.30">
    <property type="match status" value="1"/>
</dbReference>
<dbReference type="CDD" id="cd00771">
    <property type="entry name" value="ThrRS_core"/>
    <property type="match status" value="1"/>
</dbReference>
<dbReference type="Pfam" id="PF00587">
    <property type="entry name" value="tRNA-synt_2b"/>
    <property type="match status" value="1"/>
</dbReference>
<dbReference type="Gene3D" id="3.30.930.10">
    <property type="entry name" value="Bira Bifunctional Protein, Domain 2"/>
    <property type="match status" value="1"/>
</dbReference>
<dbReference type="InterPro" id="IPR006195">
    <property type="entry name" value="aa-tRNA-synth_II"/>
</dbReference>
<dbReference type="SUPFAM" id="SSF55681">
    <property type="entry name" value="Class II aaRS and biotin synthetases"/>
    <property type="match status" value="1"/>
</dbReference>
<dbReference type="Gene3D" id="3.40.50.800">
    <property type="entry name" value="Anticodon-binding domain"/>
    <property type="match status" value="1"/>
</dbReference>
<feature type="binding site" evidence="13">
    <location>
        <position position="385"/>
    </location>
    <ligand>
        <name>Zn(2+)</name>
        <dbReference type="ChEBI" id="CHEBI:29105"/>
        <note>catalytic</note>
    </ligand>
</feature>
<evidence type="ECO:0000256" key="7">
    <source>
        <dbReference type="ARBA" id="ARBA00022833"/>
    </source>
</evidence>
<evidence type="ECO:0000256" key="1">
    <source>
        <dbReference type="ARBA" id="ARBA00008226"/>
    </source>
</evidence>
<comment type="subcellular location">
    <subcellularLocation>
        <location evidence="13">Cytoplasm</location>
    </subcellularLocation>
</comment>
<name>A0A090ALJ7_9ENTR</name>
<evidence type="ECO:0000256" key="2">
    <source>
        <dbReference type="ARBA" id="ARBA00022490"/>
    </source>
</evidence>
<dbReference type="EC" id="6.1.1.3" evidence="13"/>
<dbReference type="Pfam" id="PF03129">
    <property type="entry name" value="HGTP_anticodon"/>
    <property type="match status" value="1"/>
</dbReference>
<dbReference type="GO" id="GO:0004829">
    <property type="term" value="F:threonine-tRNA ligase activity"/>
    <property type="evidence" value="ECO:0007669"/>
    <property type="project" value="UniProtKB-UniRule"/>
</dbReference>
<dbReference type="KEGG" id="sbw:TGUWTKB_2750"/>
<organism evidence="15 16">
    <name type="scientific">Candidatus Tachikawaea gelatinosa</name>
    <dbReference type="NCBI Taxonomy" id="1410383"/>
    <lineage>
        <taxon>Bacteria</taxon>
        <taxon>Pseudomonadati</taxon>
        <taxon>Pseudomonadota</taxon>
        <taxon>Gammaproteobacteria</taxon>
        <taxon>Enterobacterales</taxon>
        <taxon>Enterobacteriaceae</taxon>
        <taxon>Candidatus Tachikawaea</taxon>
    </lineage>
</organism>
<dbReference type="InterPro" id="IPR012676">
    <property type="entry name" value="TGS-like"/>
</dbReference>
<dbReference type="GO" id="GO:0000049">
    <property type="term" value="F:tRNA binding"/>
    <property type="evidence" value="ECO:0007669"/>
    <property type="project" value="UniProtKB-KW"/>
</dbReference>
<dbReference type="SUPFAM" id="SSF81271">
    <property type="entry name" value="TGS-like"/>
    <property type="match status" value="1"/>
</dbReference>
<dbReference type="FunFam" id="3.40.50.800:FF:000001">
    <property type="entry name" value="Threonine--tRNA ligase"/>
    <property type="match status" value="1"/>
</dbReference>
<keyword evidence="16" id="KW-1185">Reference proteome</keyword>
<keyword evidence="7 13" id="KW-0862">Zinc</keyword>
<feature type="binding site" evidence="13">
    <location>
        <position position="511"/>
    </location>
    <ligand>
        <name>Zn(2+)</name>
        <dbReference type="ChEBI" id="CHEBI:29105"/>
        <note>catalytic</note>
    </ligand>
</feature>
<dbReference type="InterPro" id="IPR047246">
    <property type="entry name" value="ThrRS_anticodon"/>
</dbReference>
<keyword evidence="4 13" id="KW-0436">Ligase</keyword>
<dbReference type="AlphaFoldDB" id="A0A090ALJ7"/>
<dbReference type="GO" id="GO:0046872">
    <property type="term" value="F:metal ion binding"/>
    <property type="evidence" value="ECO:0007669"/>
    <property type="project" value="UniProtKB-KW"/>
</dbReference>
<keyword evidence="8 13" id="KW-0067">ATP-binding</keyword>
<reference evidence="16" key="1">
    <citation type="submission" date="2013-11" db="EMBL/GenBank/DDBJ databases">
        <title>Symbiont-containing voluminous jelly as an extraordinary maternal gift for overwintering insect nymphs.</title>
        <authorList>
            <person name="Kaiwa N."/>
            <person name="Hosokawa T."/>
            <person name="Nikoh N."/>
            <person name="Meng X.Y."/>
            <person name="Tanahashi M."/>
            <person name="Moriyama M."/>
            <person name="Maeda T."/>
            <person name="Yamaguchi K."/>
            <person name="Shigenobu S."/>
            <person name="Ito M."/>
            <person name="Fukatsu T."/>
        </authorList>
    </citation>
    <scope>NUCLEOTIDE SEQUENCE [LARGE SCALE GENOMIC DNA]</scope>
    <source>
        <strain evidence="16">UwTKB</strain>
    </source>
</reference>
<dbReference type="InterPro" id="IPR033728">
    <property type="entry name" value="ThrRS_core"/>
</dbReference>
<dbReference type="STRING" id="1410383.TGUWTKB_2750"/>
<dbReference type="SUPFAM" id="SSF52954">
    <property type="entry name" value="Class II aaRS ABD-related"/>
    <property type="match status" value="1"/>
</dbReference>
<dbReference type="SUPFAM" id="SSF55186">
    <property type="entry name" value="ThrRS/AlaRS common domain"/>
    <property type="match status" value="1"/>
</dbReference>
<comment type="cofactor">
    <cofactor evidence="13">
        <name>Zn(2+)</name>
        <dbReference type="ChEBI" id="CHEBI:29105"/>
    </cofactor>
    <text evidence="13">Binds 1 zinc ion per subunit.</text>
</comment>
<dbReference type="InterPro" id="IPR018163">
    <property type="entry name" value="Thr/Ala-tRNA-synth_IIc_edit"/>
</dbReference>
<dbReference type="NCBIfam" id="TIGR00418">
    <property type="entry name" value="thrS"/>
    <property type="match status" value="1"/>
</dbReference>
<dbReference type="OrthoDB" id="9802304at2"/>
<keyword evidence="10 13" id="KW-0648">Protein biosynthesis</keyword>
<evidence type="ECO:0000259" key="14">
    <source>
        <dbReference type="PROSITE" id="PS50862"/>
    </source>
</evidence>
<evidence type="ECO:0000256" key="5">
    <source>
        <dbReference type="ARBA" id="ARBA00022723"/>
    </source>
</evidence>
<evidence type="ECO:0000256" key="3">
    <source>
        <dbReference type="ARBA" id="ARBA00022555"/>
    </source>
</evidence>
<comment type="similarity">
    <text evidence="1 13">Belongs to the class-II aminoacyl-tRNA synthetase family.</text>
</comment>
<dbReference type="Gene3D" id="3.30.980.10">
    <property type="entry name" value="Threonyl-trna Synthetase, Chain A, domain 2"/>
    <property type="match status" value="1"/>
</dbReference>
<dbReference type="InterPro" id="IPR012947">
    <property type="entry name" value="tRNA_SAD"/>
</dbReference>
<reference evidence="15 16" key="2">
    <citation type="journal article" date="2014" name="Curr. Biol.">
        <title>Symbiont-Supplemented Maternal Investment Underpinning Host's Ecological Adaptation.</title>
        <authorList>
            <person name="Kaiwa N."/>
            <person name="Hosokawa T."/>
            <person name="Nikoh N."/>
            <person name="Tanahashi M."/>
            <person name="Moriyama M."/>
            <person name="Meng X.Y."/>
            <person name="Maeda T."/>
            <person name="Yamaguchi K."/>
            <person name="Shigenobu S."/>
            <person name="Ito M."/>
            <person name="Fukatsu T."/>
        </authorList>
    </citation>
    <scope>NUCLEOTIDE SEQUENCE [LARGE SCALE GENOMIC DNA]</scope>
    <source>
        <strain evidence="15 16">UwTKB</strain>
    </source>
</reference>
<evidence type="ECO:0000256" key="8">
    <source>
        <dbReference type="ARBA" id="ARBA00022840"/>
    </source>
</evidence>
<evidence type="ECO:0000313" key="16">
    <source>
        <dbReference type="Proteomes" id="UP000031627"/>
    </source>
</evidence>
<dbReference type="CDD" id="cd00860">
    <property type="entry name" value="ThrRS_anticodon"/>
    <property type="match status" value="1"/>
</dbReference>
<dbReference type="PROSITE" id="PS50862">
    <property type="entry name" value="AA_TRNA_LIGASE_II"/>
    <property type="match status" value="1"/>
</dbReference>
<keyword evidence="5 13" id="KW-0479">Metal-binding</keyword>
<comment type="catalytic activity">
    <reaction evidence="12 13">
        <text>tRNA(Thr) + L-threonine + ATP = L-threonyl-tRNA(Thr) + AMP + diphosphate + H(+)</text>
        <dbReference type="Rhea" id="RHEA:24624"/>
        <dbReference type="Rhea" id="RHEA-COMP:9670"/>
        <dbReference type="Rhea" id="RHEA-COMP:9704"/>
        <dbReference type="ChEBI" id="CHEBI:15378"/>
        <dbReference type="ChEBI" id="CHEBI:30616"/>
        <dbReference type="ChEBI" id="CHEBI:33019"/>
        <dbReference type="ChEBI" id="CHEBI:57926"/>
        <dbReference type="ChEBI" id="CHEBI:78442"/>
        <dbReference type="ChEBI" id="CHEBI:78534"/>
        <dbReference type="ChEBI" id="CHEBI:456215"/>
        <dbReference type="EC" id="6.1.1.3"/>
    </reaction>
</comment>
<dbReference type="HAMAP" id="MF_00184">
    <property type="entry name" value="Thr_tRNA_synth"/>
    <property type="match status" value="1"/>
</dbReference>
<sequence length="640" mass="75578">MPIVTFPCGNKLKYDSKIQILDIVNNVNFVPYENCVTFKINGKLSDITDYIEKDSFLEFILLENDESIKIIRNSCVYLLGYAIKKRWPTSKMATYSITENGFYYDIDLDYSINVNDLLFLEQYINTFINKKRLISKKTVTWQNAYNIFNERKESYKIQVLKKNISKDTLINLYFCKNYVDMCFSPLVSDINFCNYFKLEKISGAYWQNNSNNKMLQRIHGVCYKNRKELNNYLLKIAEINKRDHRKLGKQCNLFHVQEEAAGSVFWHNNGWIIFQELKNLIRHKLKKYNYQEVKSPLILDQNLWKKTGHWENYKDSMFTIVSENRNFCIKPMNCPGHAQIFKQNIKSYRDLPIRMAEFGSCHRNESSGSLHGLMRLRNFTQDDAHIFCTEKQISNEVNHCIHTIYDIYKIFGFKKIDVKLSTRPKKHIGDIDVWNKSEKILADLLKKNDIDFQYQIGEGAFYGPKIEFILHDCLNREWQCGTIQLDFSLSKNLNITYINEKNCREKPIIIHRAILGSIERFIGILIEEFAGFLPTWISPVQAVLININSNQIEYVKNLKKKLCLQYPKLRIKTDLRNEKIGFKIREYILLRVPYLLFFGEKEIKNKTVTVRTYRGKNLGSINIDLFISQLMQEISDRNIS</sequence>
<dbReference type="PANTHER" id="PTHR11451:SF44">
    <property type="entry name" value="THREONINE--TRNA LIGASE, CHLOROPLASTIC_MITOCHONDRIAL 2"/>
    <property type="match status" value="1"/>
</dbReference>
<dbReference type="GO" id="GO:0005829">
    <property type="term" value="C:cytosol"/>
    <property type="evidence" value="ECO:0007669"/>
    <property type="project" value="TreeGrafter"/>
</dbReference>
<dbReference type="PANTHER" id="PTHR11451">
    <property type="entry name" value="THREONINE-TRNA LIGASE"/>
    <property type="match status" value="1"/>
</dbReference>
<evidence type="ECO:0000256" key="9">
    <source>
        <dbReference type="ARBA" id="ARBA00022884"/>
    </source>
</evidence>
<dbReference type="InterPro" id="IPR045864">
    <property type="entry name" value="aa-tRNA-synth_II/BPL/LPL"/>
</dbReference>
<feature type="binding site" evidence="13">
    <location>
        <position position="334"/>
    </location>
    <ligand>
        <name>Zn(2+)</name>
        <dbReference type="ChEBI" id="CHEBI:29105"/>
        <note>catalytic</note>
    </ligand>
</feature>
<keyword evidence="6 13" id="KW-0547">Nucleotide-binding</keyword>
<dbReference type="PRINTS" id="PR01047">
    <property type="entry name" value="TRNASYNTHTHR"/>
</dbReference>
<dbReference type="Gene3D" id="3.30.54.20">
    <property type="match status" value="1"/>
</dbReference>
<evidence type="ECO:0000256" key="6">
    <source>
        <dbReference type="ARBA" id="ARBA00022741"/>
    </source>
</evidence>
<evidence type="ECO:0000256" key="13">
    <source>
        <dbReference type="HAMAP-Rule" id="MF_00184"/>
    </source>
</evidence>
<dbReference type="GO" id="GO:0006435">
    <property type="term" value="P:threonyl-tRNA aminoacylation"/>
    <property type="evidence" value="ECO:0007669"/>
    <property type="project" value="UniProtKB-UniRule"/>
</dbReference>
<keyword evidence="11 13" id="KW-0030">Aminoacyl-tRNA synthetase</keyword>
<dbReference type="SMART" id="SM00863">
    <property type="entry name" value="tRNA_SAD"/>
    <property type="match status" value="1"/>
</dbReference>
<dbReference type="HOGENOM" id="CLU_008554_0_1_6"/>
<keyword evidence="9 13" id="KW-0694">RNA-binding</keyword>
<keyword evidence="2 13" id="KW-0963">Cytoplasm</keyword>
<dbReference type="InterPro" id="IPR002314">
    <property type="entry name" value="aa-tRNA-synt_IIb"/>
</dbReference>
<evidence type="ECO:0000313" key="15">
    <source>
        <dbReference type="EMBL" id="BAP58519.1"/>
    </source>
</evidence>
<proteinExistence type="inferred from homology"/>
<gene>
    <name evidence="13 15" type="primary">thrS</name>
    <name evidence="15" type="ORF">TGUWTKB_2750</name>
</gene>
<dbReference type="FunFam" id="3.30.930.10:FF:000002">
    <property type="entry name" value="Threonine--tRNA ligase"/>
    <property type="match status" value="1"/>
</dbReference>
<dbReference type="InterPro" id="IPR004154">
    <property type="entry name" value="Anticodon-bd"/>
</dbReference>
<dbReference type="InterPro" id="IPR002320">
    <property type="entry name" value="Thr-tRNA-ligase_IIa"/>
</dbReference>
<evidence type="ECO:0000256" key="11">
    <source>
        <dbReference type="ARBA" id="ARBA00023146"/>
    </source>
</evidence>
<dbReference type="RefSeq" id="WP_041062807.1">
    <property type="nucleotide sequence ID" value="NZ_AP014521.1"/>
</dbReference>
<accession>A0A090ALJ7</accession>
<evidence type="ECO:0000256" key="12">
    <source>
        <dbReference type="ARBA" id="ARBA00049515"/>
    </source>
</evidence>
<dbReference type="Proteomes" id="UP000031627">
    <property type="component" value="Chromosome"/>
</dbReference>
<dbReference type="InterPro" id="IPR036621">
    <property type="entry name" value="Anticodon-bd_dom_sf"/>
</dbReference>
<comment type="subunit">
    <text evidence="13">Homodimer.</text>
</comment>
<dbReference type="InterPro" id="IPR012675">
    <property type="entry name" value="Beta-grasp_dom_sf"/>
</dbReference>
<dbReference type="GO" id="GO:0005524">
    <property type="term" value="F:ATP binding"/>
    <property type="evidence" value="ECO:0007669"/>
    <property type="project" value="UniProtKB-UniRule"/>
</dbReference>
<dbReference type="EMBL" id="AP014521">
    <property type="protein sequence ID" value="BAP58519.1"/>
    <property type="molecule type" value="Genomic_DNA"/>
</dbReference>